<organism evidence="2 3">
    <name type="scientific">Piscinibacter koreensis</name>
    <dbReference type="NCBI Taxonomy" id="2742824"/>
    <lineage>
        <taxon>Bacteria</taxon>
        <taxon>Pseudomonadati</taxon>
        <taxon>Pseudomonadota</taxon>
        <taxon>Betaproteobacteria</taxon>
        <taxon>Burkholderiales</taxon>
        <taxon>Sphaerotilaceae</taxon>
        <taxon>Piscinibacter</taxon>
    </lineage>
</organism>
<dbReference type="InterPro" id="IPR032314">
    <property type="entry name" value="DUF4845"/>
</dbReference>
<name>A0A7Y6TXA9_9BURK</name>
<dbReference type="EMBL" id="JABWMJ010000006">
    <property type="protein sequence ID" value="NUZ06963.1"/>
    <property type="molecule type" value="Genomic_DNA"/>
</dbReference>
<keyword evidence="3" id="KW-1185">Reference proteome</keyword>
<reference evidence="2 3" key="1">
    <citation type="submission" date="2020-06" db="EMBL/GenBank/DDBJ databases">
        <title>Schlegella sp. ID0723 isolated from air conditioner.</title>
        <authorList>
            <person name="Kim D.Y."/>
            <person name="Kim D.-U."/>
        </authorList>
    </citation>
    <scope>NUCLEOTIDE SEQUENCE [LARGE SCALE GENOMIC DNA]</scope>
    <source>
        <strain evidence="2 3">ID0723</strain>
    </source>
</reference>
<dbReference type="AlphaFoldDB" id="A0A7Y6TXA9"/>
<keyword evidence="1" id="KW-0472">Membrane</keyword>
<keyword evidence="1" id="KW-0812">Transmembrane</keyword>
<accession>A0A7Y6TXA9</accession>
<comment type="caution">
    <text evidence="2">The sequence shown here is derived from an EMBL/GenBank/DDBJ whole genome shotgun (WGS) entry which is preliminary data.</text>
</comment>
<keyword evidence="1" id="KW-1133">Transmembrane helix</keyword>
<evidence type="ECO:0000256" key="1">
    <source>
        <dbReference type="SAM" id="Phobius"/>
    </source>
</evidence>
<evidence type="ECO:0000313" key="3">
    <source>
        <dbReference type="Proteomes" id="UP000529637"/>
    </source>
</evidence>
<dbReference type="RefSeq" id="WP_176069805.1">
    <property type="nucleotide sequence ID" value="NZ_JABWMJ010000006.1"/>
</dbReference>
<dbReference type="Pfam" id="PF16137">
    <property type="entry name" value="DUF4845"/>
    <property type="match status" value="1"/>
</dbReference>
<sequence length="131" mass="14560">MAAFDHQRPVSRPAGAAERGITLIGLLFWAAVIGFVALIAMRVLPTLNEYFTIKQAVNKIAGEGAGTVAEVRNAFEKQRTIEYSITSISAKDLAITKEDEKIVISFAYDKEIELIKPVYLLIKYEGRSNRQ</sequence>
<dbReference type="Proteomes" id="UP000529637">
    <property type="component" value="Unassembled WGS sequence"/>
</dbReference>
<proteinExistence type="predicted"/>
<feature type="transmembrane region" description="Helical" evidence="1">
    <location>
        <begin position="20"/>
        <end position="44"/>
    </location>
</feature>
<evidence type="ECO:0000313" key="2">
    <source>
        <dbReference type="EMBL" id="NUZ06963.1"/>
    </source>
</evidence>
<protein>
    <submittedName>
        <fullName evidence="2">DUF4845 domain-containing protein</fullName>
    </submittedName>
</protein>
<gene>
    <name evidence="2" type="ORF">HQN59_14455</name>
</gene>